<name>A0ABW4VIC3_9BACT</name>
<dbReference type="EMBL" id="JBHUHR010000012">
    <property type="protein sequence ID" value="MFD2033824.1"/>
    <property type="molecule type" value="Genomic_DNA"/>
</dbReference>
<evidence type="ECO:0000256" key="1">
    <source>
        <dbReference type="SAM" id="Coils"/>
    </source>
</evidence>
<accession>A0ABW4VIC3</accession>
<comment type="caution">
    <text evidence="3">The sequence shown here is derived from an EMBL/GenBank/DDBJ whole genome shotgun (WGS) entry which is preliminary data.</text>
</comment>
<dbReference type="Gene3D" id="3.40.50.300">
    <property type="entry name" value="P-loop containing nucleotide triphosphate hydrolases"/>
    <property type="match status" value="1"/>
</dbReference>
<evidence type="ECO:0000259" key="2">
    <source>
        <dbReference type="Pfam" id="PF13166"/>
    </source>
</evidence>
<feature type="domain" description="Protein CR006 P-loop" evidence="2">
    <location>
        <begin position="13"/>
        <end position="741"/>
    </location>
</feature>
<proteinExistence type="predicted"/>
<dbReference type="Proteomes" id="UP001597361">
    <property type="component" value="Unassembled WGS sequence"/>
</dbReference>
<feature type="coiled-coil region" evidence="1">
    <location>
        <begin position="444"/>
        <end position="478"/>
    </location>
</feature>
<organism evidence="3 4">
    <name type="scientific">Belliella marina</name>
    <dbReference type="NCBI Taxonomy" id="1644146"/>
    <lineage>
        <taxon>Bacteria</taxon>
        <taxon>Pseudomonadati</taxon>
        <taxon>Bacteroidota</taxon>
        <taxon>Cytophagia</taxon>
        <taxon>Cytophagales</taxon>
        <taxon>Cyclobacteriaceae</taxon>
        <taxon>Belliella</taxon>
    </lineage>
</organism>
<evidence type="ECO:0000313" key="4">
    <source>
        <dbReference type="Proteomes" id="UP001597361"/>
    </source>
</evidence>
<sequence length="769" mass="89866">MINRIDNIKDFGVYKNFSWSSVTGLKNFNHKNLFYGWNYSGKTTISRIFSSLRDKKLHNSYNNSFFKVNTSAGDFDSSTLQSFPFEILVFNSDYIKDNLNFSIHKDEISESKTILFEVGDNAKYTEKIIELKNKIELINGTETTVGKKSPYLKTIDEFEIYDRSTTGKFTHFAKEIKIDHFGSEIDFTKANLKPIVSKVKYNLSEFIITDKKKLAQLKAIVLSKEPKEVLEEISFNSTYEILIKSVNDLLVKIPDKKHLDKILNSNSEVYTWVKKGKELHSKSDKCLFCDNEIKPDRFQYLTEFFNSEASTTKEGINNLKSQIIEEEDNSKQINFPSSSNDLNLGYIDEYLSLKKELDKIFTSYKKHLKTLAAKLDLKLSKSLHVSVDAIKEFDFSLITNKIEQLNNVIRSNNDFSKGFKHRIENERNIYKNHLIASFLMREKYLDKEKKCNSAIEQIEKLNTQVSDYEKQIHFYESKKVSDAEGALRYTYFIQSFLNRNDIEIILEPISKKFLLLRGSENASNLSEGEKTSIAFSHFLVTIKSLESKGVFKDYIVFIDDPISSLDGNHIFQINSILKEMLFSNDNPGGEWKLKCLQLFFSTHNFEFFNLLRELPMEKPSKESKYYIERSFTDNTTIIKELPAILDKYKSEYHYLFKEIYEFNKLKKPLKSDKLFLIPNTLRRFLEMYTLTKYPSDQNVDRRADKIFSPEISKRICKPFHYFSHLDNIDRIGKQSEYVADIPVACRELIKHIKKKDKLHFEALENAITL</sequence>
<dbReference type="RefSeq" id="WP_376883514.1">
    <property type="nucleotide sequence ID" value="NZ_JBHUHR010000012.1"/>
</dbReference>
<keyword evidence="1" id="KW-0175">Coiled coil</keyword>
<reference evidence="4" key="1">
    <citation type="journal article" date="2019" name="Int. J. Syst. Evol. Microbiol.">
        <title>The Global Catalogue of Microorganisms (GCM) 10K type strain sequencing project: providing services to taxonomists for standard genome sequencing and annotation.</title>
        <authorList>
            <consortium name="The Broad Institute Genomics Platform"/>
            <consortium name="The Broad Institute Genome Sequencing Center for Infectious Disease"/>
            <person name="Wu L."/>
            <person name="Ma J."/>
        </authorList>
    </citation>
    <scope>NUCLEOTIDE SEQUENCE [LARGE SCALE GENOMIC DNA]</scope>
    <source>
        <strain evidence="4">CGMCC 1.15180</strain>
    </source>
</reference>
<dbReference type="SUPFAM" id="SSF52540">
    <property type="entry name" value="P-loop containing nucleoside triphosphate hydrolases"/>
    <property type="match status" value="1"/>
</dbReference>
<keyword evidence="4" id="KW-1185">Reference proteome</keyword>
<evidence type="ECO:0000313" key="3">
    <source>
        <dbReference type="EMBL" id="MFD2033824.1"/>
    </source>
</evidence>
<dbReference type="Pfam" id="PF13166">
    <property type="entry name" value="AAA_13"/>
    <property type="match status" value="1"/>
</dbReference>
<dbReference type="InterPro" id="IPR026866">
    <property type="entry name" value="CR006_AAA"/>
</dbReference>
<protein>
    <submittedName>
        <fullName evidence="3">AAA family ATPase</fullName>
    </submittedName>
</protein>
<dbReference type="InterPro" id="IPR027417">
    <property type="entry name" value="P-loop_NTPase"/>
</dbReference>
<gene>
    <name evidence="3" type="ORF">ACFSKL_03425</name>
</gene>